<feature type="region of interest" description="Disordered" evidence="1">
    <location>
        <begin position="277"/>
        <end position="302"/>
    </location>
</feature>
<evidence type="ECO:0000313" key="2">
    <source>
        <dbReference type="EMBL" id="KAF4407155.1"/>
    </source>
</evidence>
<dbReference type="RefSeq" id="WP_156206876.1">
    <property type="nucleotide sequence ID" value="NZ_WHPN01000330.1"/>
</dbReference>
<organism evidence="2 3">
    <name type="scientific">Streptomyces lycii</name>
    <dbReference type="NCBI Taxonomy" id="2654337"/>
    <lineage>
        <taxon>Bacteria</taxon>
        <taxon>Bacillati</taxon>
        <taxon>Actinomycetota</taxon>
        <taxon>Actinomycetes</taxon>
        <taxon>Kitasatosporales</taxon>
        <taxon>Streptomycetaceae</taxon>
        <taxon>Streptomyces</taxon>
    </lineage>
</organism>
<proteinExistence type="predicted"/>
<reference evidence="2 3" key="1">
    <citation type="submission" date="2019-10" db="EMBL/GenBank/DDBJ databases">
        <title>Streptomyces tenebrisbrunneis sp.nov., an endogenous actinomycete isolated from of Lycium ruthenicum.</title>
        <authorList>
            <person name="Ma L."/>
        </authorList>
    </citation>
    <scope>NUCLEOTIDE SEQUENCE [LARGE SCALE GENOMIC DNA]</scope>
    <source>
        <strain evidence="2 3">TRM 66187</strain>
    </source>
</reference>
<protein>
    <submittedName>
        <fullName evidence="2">Uncharacterized protein</fullName>
    </submittedName>
</protein>
<dbReference type="EMBL" id="WHPN01000330">
    <property type="protein sequence ID" value="KAF4407155.1"/>
    <property type="molecule type" value="Genomic_DNA"/>
</dbReference>
<evidence type="ECO:0000313" key="3">
    <source>
        <dbReference type="Proteomes" id="UP000621266"/>
    </source>
</evidence>
<dbReference type="Proteomes" id="UP000621266">
    <property type="component" value="Unassembled WGS sequence"/>
</dbReference>
<evidence type="ECO:0000256" key="1">
    <source>
        <dbReference type="SAM" id="MobiDB-lite"/>
    </source>
</evidence>
<keyword evidence="3" id="KW-1185">Reference proteome</keyword>
<comment type="caution">
    <text evidence="2">The sequence shown here is derived from an EMBL/GenBank/DDBJ whole genome shotgun (WGS) entry which is preliminary data.</text>
</comment>
<accession>A0ABQ7FES2</accession>
<feature type="compositionally biased region" description="Pro residues" evidence="1">
    <location>
        <begin position="293"/>
        <end position="302"/>
    </location>
</feature>
<gene>
    <name evidence="2" type="ORF">GCU69_21160</name>
</gene>
<name>A0ABQ7FES2_9ACTN</name>
<sequence length="302" mass="31824">MGDTSQTRAGRNPAAERHPLFRETPGIVALLADEQDFDAMRRYAPFSGMDGHPAYLRLAEELLRTLAARGAHTALALFDPARFEGFCAESGLDPGTPEARARYTAEIAGRGTTVPYDGQPLDQLLPLLVSTAERRAGLDRATTLLATAGDCADCGEDIGRAAYTRATRALAELLEAAGPGTHHLVCSVPAGDTPLTAVLHTGAAREGGPSGIPEEDALHFCSVLAAGIATDSPGGVVMRTEHTERNDQVRGWVLRHAWPRPLTGAEVFTAYCTDPLTGEPVPPEPGVDHLPGIPLPEPGDGC</sequence>